<dbReference type="Pfam" id="PF11836">
    <property type="entry name" value="Phage_TAC_11"/>
    <property type="match status" value="1"/>
</dbReference>
<evidence type="ECO:0000313" key="2">
    <source>
        <dbReference type="EMBL" id="EAU40128.1"/>
    </source>
</evidence>
<keyword evidence="3" id="KW-1185">Reference proteome</keyword>
<dbReference type="InterPro" id="IPR021791">
    <property type="entry name" value="Phage_TAC_11"/>
</dbReference>
<evidence type="ECO:0000313" key="3">
    <source>
        <dbReference type="Proteomes" id="UP000004310"/>
    </source>
</evidence>
<dbReference type="HOGENOM" id="CLU_164764_0_0_5"/>
<dbReference type="AlphaFoldDB" id="Q0FZ30"/>
<feature type="region of interest" description="Disordered" evidence="1">
    <location>
        <begin position="106"/>
        <end position="143"/>
    </location>
</feature>
<reference evidence="2 3" key="1">
    <citation type="journal article" date="2010" name="J. Bacteriol.">
        <title>Genome sequence of Fulvimarina pelagi HTCC2506T, a Mn(II)-oxidizing alphaproteobacterium possessing an aerobic anoxygenic photosynthetic gene cluster and Xanthorhodopsin.</title>
        <authorList>
            <person name="Kang I."/>
            <person name="Oh H.M."/>
            <person name="Lim S.I."/>
            <person name="Ferriera S."/>
            <person name="Giovannoni S.J."/>
            <person name="Cho J.C."/>
        </authorList>
    </citation>
    <scope>NUCLEOTIDE SEQUENCE [LARGE SCALE GENOMIC DNA]</scope>
    <source>
        <strain evidence="2 3">HTCC2506</strain>
    </source>
</reference>
<accession>Q0FZ30</accession>
<gene>
    <name evidence="2" type="ORF">FP2506_11247</name>
</gene>
<dbReference type="Proteomes" id="UP000004310">
    <property type="component" value="Unassembled WGS sequence"/>
</dbReference>
<name>Q0FZ30_9HYPH</name>
<organism evidence="2 3">
    <name type="scientific">Fulvimarina pelagi HTCC2506</name>
    <dbReference type="NCBI Taxonomy" id="314231"/>
    <lineage>
        <taxon>Bacteria</taxon>
        <taxon>Pseudomonadati</taxon>
        <taxon>Pseudomonadota</taxon>
        <taxon>Alphaproteobacteria</taxon>
        <taxon>Hyphomicrobiales</taxon>
        <taxon>Aurantimonadaceae</taxon>
        <taxon>Fulvimarina</taxon>
    </lineage>
</organism>
<sequence>MFANRRRGEVPAVIDGTERRLCLTLGALAELEAAFEADNLAALAARFDTGRLSARDLTIIIAAGLRGSGEPVSADEVSAMRFEDGVAGAARIAVELLTAAFGGRESGEGALEAGSNPRTPRRETARPSRPFPGTTPSASASAS</sequence>
<proteinExistence type="predicted"/>
<comment type="caution">
    <text evidence="2">The sequence shown here is derived from an EMBL/GenBank/DDBJ whole genome shotgun (WGS) entry which is preliminary data.</text>
</comment>
<evidence type="ECO:0000256" key="1">
    <source>
        <dbReference type="SAM" id="MobiDB-lite"/>
    </source>
</evidence>
<dbReference type="RefSeq" id="WP_007067384.1">
    <property type="nucleotide sequence ID" value="NZ_DS022272.1"/>
</dbReference>
<protein>
    <recommendedName>
        <fullName evidence="4">Transfer Agent</fullName>
    </recommendedName>
</protein>
<dbReference type="eggNOG" id="ENOG5032SG3">
    <property type="taxonomic scope" value="Bacteria"/>
</dbReference>
<dbReference type="EMBL" id="AATP01000009">
    <property type="protein sequence ID" value="EAU40128.1"/>
    <property type="molecule type" value="Genomic_DNA"/>
</dbReference>
<dbReference type="STRING" id="217511.GCA_001463845_00990"/>
<evidence type="ECO:0008006" key="4">
    <source>
        <dbReference type="Google" id="ProtNLM"/>
    </source>
</evidence>